<comment type="caution">
    <text evidence="2">The sequence shown here is derived from an EMBL/GenBank/DDBJ whole genome shotgun (WGS) entry which is preliminary data.</text>
</comment>
<reference evidence="2 3" key="1">
    <citation type="submission" date="2020-06" db="EMBL/GenBank/DDBJ databases">
        <authorList>
            <person name="Qiu C."/>
            <person name="Liu Z."/>
        </authorList>
    </citation>
    <scope>NUCLEOTIDE SEQUENCE [LARGE SCALE GENOMIC DNA]</scope>
    <source>
        <strain evidence="2 3">EM 1</strain>
    </source>
</reference>
<accession>A0A850QC37</accession>
<protein>
    <submittedName>
        <fullName evidence="2">Transporter substrate-binding domain-containing protein</fullName>
    </submittedName>
</protein>
<feature type="chain" id="PRO_5032598033" evidence="1">
    <location>
        <begin position="34"/>
        <end position="280"/>
    </location>
</feature>
<evidence type="ECO:0000313" key="2">
    <source>
        <dbReference type="EMBL" id="NVO77962.1"/>
    </source>
</evidence>
<evidence type="ECO:0000256" key="1">
    <source>
        <dbReference type="SAM" id="SignalP"/>
    </source>
</evidence>
<feature type="signal peptide" evidence="1">
    <location>
        <begin position="1"/>
        <end position="33"/>
    </location>
</feature>
<dbReference type="EMBL" id="JABXYJ010000004">
    <property type="protein sequence ID" value="NVO77962.1"/>
    <property type="molecule type" value="Genomic_DNA"/>
</dbReference>
<dbReference type="SUPFAM" id="SSF53850">
    <property type="entry name" value="Periplasmic binding protein-like II"/>
    <property type="match status" value="1"/>
</dbReference>
<dbReference type="RefSeq" id="WP_176803339.1">
    <property type="nucleotide sequence ID" value="NZ_JABXYJ010000004.1"/>
</dbReference>
<dbReference type="Proteomes" id="UP000588051">
    <property type="component" value="Unassembled WGS sequence"/>
</dbReference>
<gene>
    <name evidence="2" type="ORF">HV832_08955</name>
</gene>
<keyword evidence="1" id="KW-0732">Signal</keyword>
<name>A0A850QC37_9BURK</name>
<evidence type="ECO:0000313" key="3">
    <source>
        <dbReference type="Proteomes" id="UP000588051"/>
    </source>
</evidence>
<dbReference type="Gene3D" id="3.40.190.10">
    <property type="entry name" value="Periplasmic binding protein-like II"/>
    <property type="match status" value="2"/>
</dbReference>
<keyword evidence="3" id="KW-1185">Reference proteome</keyword>
<proteinExistence type="predicted"/>
<sequence>MCARNRFIINMWNVWRDCLLSLTLILSTTAAGAHCSRPITVPVAPTGFSVIINGDIISGIYPELLTSLSSKEKCEFVITPVPRARLEMMFDNGQADILIPAARTPRRDQSGIFIPLIYYRAMLIAVHPQQNPPQNFKELLDQTSVRLSVVRGFDYGEGYQSLISELQKQGRLRIEADPVSVARILKSGAADYTLMTPSIFAGTVLSDARVGDMMNKLEYISLAELPWSDSGVYLSRKSLRAEDLAALTEMFERVGNSGLVWKGFQRYYKKEVLKESIRPR</sequence>
<dbReference type="AlphaFoldDB" id="A0A850QC37"/>
<organism evidence="2 3">
    <name type="scientific">Undibacterium oligocarboniphilum</name>
    <dbReference type="NCBI Taxonomy" id="666702"/>
    <lineage>
        <taxon>Bacteria</taxon>
        <taxon>Pseudomonadati</taxon>
        <taxon>Pseudomonadota</taxon>
        <taxon>Betaproteobacteria</taxon>
        <taxon>Burkholderiales</taxon>
        <taxon>Oxalobacteraceae</taxon>
        <taxon>Undibacterium</taxon>
    </lineage>
</organism>